<evidence type="ECO:0000313" key="1">
    <source>
        <dbReference type="EMBL" id="CAL1397544.1"/>
    </source>
</evidence>
<accession>A0AAV2FGX2</accession>
<evidence type="ECO:0000313" key="2">
    <source>
        <dbReference type="Proteomes" id="UP001497516"/>
    </source>
</evidence>
<dbReference type="Proteomes" id="UP001497516">
    <property type="component" value="Chromosome 6"/>
</dbReference>
<organism evidence="1 2">
    <name type="scientific">Linum trigynum</name>
    <dbReference type="NCBI Taxonomy" id="586398"/>
    <lineage>
        <taxon>Eukaryota</taxon>
        <taxon>Viridiplantae</taxon>
        <taxon>Streptophyta</taxon>
        <taxon>Embryophyta</taxon>
        <taxon>Tracheophyta</taxon>
        <taxon>Spermatophyta</taxon>
        <taxon>Magnoliopsida</taxon>
        <taxon>eudicotyledons</taxon>
        <taxon>Gunneridae</taxon>
        <taxon>Pentapetalae</taxon>
        <taxon>rosids</taxon>
        <taxon>fabids</taxon>
        <taxon>Malpighiales</taxon>
        <taxon>Linaceae</taxon>
        <taxon>Linum</taxon>
    </lineage>
</organism>
<dbReference type="AlphaFoldDB" id="A0AAV2FGX2"/>
<gene>
    <name evidence="1" type="ORF">LTRI10_LOCUS37835</name>
</gene>
<proteinExistence type="predicted"/>
<reference evidence="1 2" key="1">
    <citation type="submission" date="2024-04" db="EMBL/GenBank/DDBJ databases">
        <authorList>
            <person name="Fracassetti M."/>
        </authorList>
    </citation>
    <scope>NUCLEOTIDE SEQUENCE [LARGE SCALE GENOMIC DNA]</scope>
</reference>
<dbReference type="EMBL" id="OZ034819">
    <property type="protein sequence ID" value="CAL1397544.1"/>
    <property type="molecule type" value="Genomic_DNA"/>
</dbReference>
<protein>
    <submittedName>
        <fullName evidence="1">Uncharacterized protein</fullName>
    </submittedName>
</protein>
<name>A0AAV2FGX2_9ROSI</name>
<sequence length="68" mass="7849">MFPKSSNSKLYCIRIRTPTIPWKHISRFFRARNSIKQTQDKTPISLIFLLILINTAMQGEIAAASQQQ</sequence>
<keyword evidence="2" id="KW-1185">Reference proteome</keyword>